<reference evidence="5" key="1">
    <citation type="journal article" date="2019" name="Int. J. Syst. Evol. Microbiol.">
        <title>The Global Catalogue of Microorganisms (GCM) 10K type strain sequencing project: providing services to taxonomists for standard genome sequencing and annotation.</title>
        <authorList>
            <consortium name="The Broad Institute Genomics Platform"/>
            <consortium name="The Broad Institute Genome Sequencing Center for Infectious Disease"/>
            <person name="Wu L."/>
            <person name="Ma J."/>
        </authorList>
    </citation>
    <scope>NUCLEOTIDE SEQUENCE [LARGE SCALE GENOMIC DNA]</scope>
    <source>
        <strain evidence="5">JCM 3369</strain>
    </source>
</reference>
<evidence type="ECO:0000259" key="3">
    <source>
        <dbReference type="Pfam" id="PF00291"/>
    </source>
</evidence>
<evidence type="ECO:0000313" key="4">
    <source>
        <dbReference type="EMBL" id="MFD1694236.1"/>
    </source>
</evidence>
<comment type="cofactor">
    <cofactor evidence="1">
        <name>pyridoxal 5'-phosphate</name>
        <dbReference type="ChEBI" id="CHEBI:597326"/>
    </cofactor>
</comment>
<name>A0ABW4JTT5_9HYPH</name>
<protein>
    <submittedName>
        <fullName evidence="4">Pyridoxal-phosphate dependent enzyme</fullName>
    </submittedName>
</protein>
<evidence type="ECO:0000313" key="5">
    <source>
        <dbReference type="Proteomes" id="UP001597327"/>
    </source>
</evidence>
<dbReference type="InterPro" id="IPR001926">
    <property type="entry name" value="TrpB-like_PALP"/>
</dbReference>
<keyword evidence="5" id="KW-1185">Reference proteome</keyword>
<dbReference type="EMBL" id="JBHUFA010000001">
    <property type="protein sequence ID" value="MFD1694236.1"/>
    <property type="molecule type" value="Genomic_DNA"/>
</dbReference>
<organism evidence="4 5">
    <name type="scientific">Roseibium aestuarii</name>
    <dbReference type="NCBI Taxonomy" id="2600299"/>
    <lineage>
        <taxon>Bacteria</taxon>
        <taxon>Pseudomonadati</taxon>
        <taxon>Pseudomonadota</taxon>
        <taxon>Alphaproteobacteria</taxon>
        <taxon>Hyphomicrobiales</taxon>
        <taxon>Stappiaceae</taxon>
        <taxon>Roseibium</taxon>
    </lineage>
</organism>
<evidence type="ECO:0000256" key="2">
    <source>
        <dbReference type="ARBA" id="ARBA00022898"/>
    </source>
</evidence>
<dbReference type="PANTHER" id="PTHR10314">
    <property type="entry name" value="CYSTATHIONINE BETA-SYNTHASE"/>
    <property type="match status" value="1"/>
</dbReference>
<dbReference type="Gene3D" id="3.40.50.1100">
    <property type="match status" value="2"/>
</dbReference>
<dbReference type="SUPFAM" id="SSF53686">
    <property type="entry name" value="Tryptophan synthase beta subunit-like PLP-dependent enzymes"/>
    <property type="match status" value="1"/>
</dbReference>
<keyword evidence="2" id="KW-0663">Pyridoxal phosphate</keyword>
<dbReference type="InterPro" id="IPR036052">
    <property type="entry name" value="TrpB-like_PALP_sf"/>
</dbReference>
<feature type="domain" description="Tryptophan synthase beta chain-like PALP" evidence="3">
    <location>
        <begin position="70"/>
        <end position="368"/>
    </location>
</feature>
<dbReference type="Proteomes" id="UP001597327">
    <property type="component" value="Unassembled WGS sequence"/>
</dbReference>
<dbReference type="InterPro" id="IPR050214">
    <property type="entry name" value="Cys_Synth/Cystath_Beta-Synth"/>
</dbReference>
<sequence>MPIEPVLSPDLAGFSCLRCDTLHPVGDWFRGCPSCWESGSPANLRARYGEGRHGTASEAAVPYSCDFGTLTPGNTALIACPPSIAGGLDIRLKCEFQNPTGSHKDRCSAQSVARAKAAGYHTVIAASSGNAGVSLAAYARAAGLACEIAISAAIIDSYRQELEELGARCLVFETGIERWHWMEQRVEDPGVYAATNFALPAVGSSPFGIEGYKAIAHEIRDQLEGRLPAAIAVPHCRGDVLAGIAYGLAEIAGEGGTLPRLVAVDPFPRTAQILSGVWPVSAEIEGDAALLPAIGGGTTTFQSIRAVRATQGLATSVSGEVAEAMRLRFLSEGLDLERSAVVSVIALRDLAAEGKVPTDQPLVALLTGKGREGI</sequence>
<accession>A0ABW4JTT5</accession>
<dbReference type="RefSeq" id="WP_149891889.1">
    <property type="nucleotide sequence ID" value="NZ_JBHUFA010000001.1"/>
</dbReference>
<gene>
    <name evidence="4" type="ORF">ACFSC7_01820</name>
</gene>
<proteinExistence type="predicted"/>
<dbReference type="Pfam" id="PF00291">
    <property type="entry name" value="PALP"/>
    <property type="match status" value="1"/>
</dbReference>
<evidence type="ECO:0000256" key="1">
    <source>
        <dbReference type="ARBA" id="ARBA00001933"/>
    </source>
</evidence>
<comment type="caution">
    <text evidence="4">The sequence shown here is derived from an EMBL/GenBank/DDBJ whole genome shotgun (WGS) entry which is preliminary data.</text>
</comment>